<keyword evidence="3" id="KW-1185">Reference proteome</keyword>
<dbReference type="InterPro" id="IPR016024">
    <property type="entry name" value="ARM-type_fold"/>
</dbReference>
<evidence type="ECO:0000256" key="1">
    <source>
        <dbReference type="SAM" id="MobiDB-lite"/>
    </source>
</evidence>
<organism evidence="2 3">
    <name type="scientific">Anaeramoeba flamelloides</name>
    <dbReference type="NCBI Taxonomy" id="1746091"/>
    <lineage>
        <taxon>Eukaryota</taxon>
        <taxon>Metamonada</taxon>
        <taxon>Anaeramoebidae</taxon>
        <taxon>Anaeramoeba</taxon>
    </lineage>
</organism>
<sequence>MKKLFACCLPKSDTSDEEDADFPSTDNNKNKKNSHELNEISKDNSYEKLLKISLDPPHNKLITLLYKLSKKSKEKKILIKCSQIYKTVWANDENDEIPLLPENVSDQFFLGIISLLKSHQVKVQSGVLPIITYLTSESAYMNNRSASEFFINGFLSFDILDPWEQISSNCHNESILNEIAIGLSNFTTNEDYHEDISTRMVGPLIKFFESSSKPIKRNALITFSRLSRTQGSNENLLEGVPQIFKFITNKDPSIQYYSLSTLAGFSSSVYVQEMFCKNEKYIQKLMEISKNKINNYLNEKNSNILQIFLIFKNLSTHSVGKKILFKFDIISFLQDHIENPSNEVLKSVLEIIYYLVTDNDEIRNNLFQNKIVKQLIDILRKDEDNMIVEHILNALFAFAKEEKVAISLVEDGIIDILSEIFVTANVSKRMTLNITIPIECRVACFRLINRIISHEKFTRSRELIIQKNWISVCLESLTVPDHILLKELFKTFSIVFQNPKYQKKYSEEISDIFEYIINFQLLNPNNKKKILAPLNFMVSLKDSKLILIEILQSGCLENLMKIIINKSQNKIELLSDIEISSVSNL</sequence>
<evidence type="ECO:0000313" key="3">
    <source>
        <dbReference type="Proteomes" id="UP001150062"/>
    </source>
</evidence>
<protein>
    <submittedName>
        <fullName evidence="2">Armadillo repeat-containing protein</fullName>
    </submittedName>
</protein>
<dbReference type="EMBL" id="JAOAOG010000173">
    <property type="protein sequence ID" value="KAJ6243110.1"/>
    <property type="molecule type" value="Genomic_DNA"/>
</dbReference>
<evidence type="ECO:0000313" key="2">
    <source>
        <dbReference type="EMBL" id="KAJ6243110.1"/>
    </source>
</evidence>
<reference evidence="2" key="1">
    <citation type="submission" date="2022-08" db="EMBL/GenBank/DDBJ databases">
        <title>Novel sulfate-reducing endosymbionts in the free-living metamonad Anaeramoeba.</title>
        <authorList>
            <person name="Jerlstrom-Hultqvist J."/>
            <person name="Cepicka I."/>
            <person name="Gallot-Lavallee L."/>
            <person name="Salas-Leiva D."/>
            <person name="Curtis B.A."/>
            <person name="Zahonova K."/>
            <person name="Pipaliya S."/>
            <person name="Dacks J."/>
            <person name="Roger A.J."/>
        </authorList>
    </citation>
    <scope>NUCLEOTIDE SEQUENCE</scope>
    <source>
        <strain evidence="2">Schooner1</strain>
    </source>
</reference>
<dbReference type="InterPro" id="IPR011989">
    <property type="entry name" value="ARM-like"/>
</dbReference>
<proteinExistence type="predicted"/>
<dbReference type="SUPFAM" id="SSF48371">
    <property type="entry name" value="ARM repeat"/>
    <property type="match status" value="1"/>
</dbReference>
<dbReference type="Proteomes" id="UP001150062">
    <property type="component" value="Unassembled WGS sequence"/>
</dbReference>
<gene>
    <name evidence="2" type="ORF">M0813_02970</name>
</gene>
<name>A0ABQ8YET0_9EUKA</name>
<accession>A0ABQ8YET0</accession>
<dbReference type="Gene3D" id="1.25.10.10">
    <property type="entry name" value="Leucine-rich Repeat Variant"/>
    <property type="match status" value="2"/>
</dbReference>
<feature type="region of interest" description="Disordered" evidence="1">
    <location>
        <begin position="10"/>
        <end position="38"/>
    </location>
</feature>
<comment type="caution">
    <text evidence="2">The sequence shown here is derived from an EMBL/GenBank/DDBJ whole genome shotgun (WGS) entry which is preliminary data.</text>
</comment>